<feature type="domain" description="Alpha-L-rhamnosidase six-hairpin glycosidase" evidence="2">
    <location>
        <begin position="256"/>
        <end position="484"/>
    </location>
</feature>
<dbReference type="PANTHER" id="PTHR34987:SF6">
    <property type="entry name" value="ALPHA-L-RHAMNOSIDASE SIX-HAIRPIN GLYCOSIDASE DOMAIN-CONTAINING PROTEIN"/>
    <property type="match status" value="1"/>
</dbReference>
<dbReference type="AlphaFoldDB" id="A0A4S8QTR5"/>
<name>A0A4S8QTR5_9HELO</name>
<accession>A0A4S8QTR5</accession>
<dbReference type="InterPro" id="IPR035396">
    <property type="entry name" value="Bac_rhamnosid6H"/>
</dbReference>
<organism evidence="3 4">
    <name type="scientific">Botrytis galanthina</name>
    <dbReference type="NCBI Taxonomy" id="278940"/>
    <lineage>
        <taxon>Eukaryota</taxon>
        <taxon>Fungi</taxon>
        <taxon>Dikarya</taxon>
        <taxon>Ascomycota</taxon>
        <taxon>Pezizomycotina</taxon>
        <taxon>Leotiomycetes</taxon>
        <taxon>Helotiales</taxon>
        <taxon>Sclerotiniaceae</taxon>
        <taxon>Botrytis</taxon>
    </lineage>
</organism>
<dbReference type="Gene3D" id="2.60.420.10">
    <property type="entry name" value="Maltose phosphorylase, domain 3"/>
    <property type="match status" value="1"/>
</dbReference>
<evidence type="ECO:0000259" key="2">
    <source>
        <dbReference type="Pfam" id="PF17389"/>
    </source>
</evidence>
<keyword evidence="1" id="KW-0732">Signal</keyword>
<dbReference type="Pfam" id="PF17389">
    <property type="entry name" value="Bac_rhamnosid6H"/>
    <property type="match status" value="1"/>
</dbReference>
<gene>
    <name evidence="3" type="ORF">BGAL_0234g00070</name>
</gene>
<proteinExistence type="predicted"/>
<dbReference type="SUPFAM" id="SSF48208">
    <property type="entry name" value="Six-hairpin glycosidases"/>
    <property type="match status" value="1"/>
</dbReference>
<dbReference type="InterPro" id="IPR012341">
    <property type="entry name" value="6hp_glycosidase-like_sf"/>
</dbReference>
<feature type="chain" id="PRO_5020421044" description="Alpha-L-rhamnosidase six-hairpin glycosidase domain-containing protein" evidence="1">
    <location>
        <begin position="21"/>
        <end position="698"/>
    </location>
</feature>
<comment type="caution">
    <text evidence="3">The sequence shown here is derived from an EMBL/GenBank/DDBJ whole genome shotgun (WGS) entry which is preliminary data.</text>
</comment>
<protein>
    <recommendedName>
        <fullName evidence="2">Alpha-L-rhamnosidase six-hairpin glycosidase domain-containing protein</fullName>
    </recommendedName>
</protein>
<dbReference type="InterPro" id="IPR008928">
    <property type="entry name" value="6-hairpin_glycosidase_sf"/>
</dbReference>
<dbReference type="GO" id="GO:0003824">
    <property type="term" value="F:catalytic activity"/>
    <property type="evidence" value="ECO:0007669"/>
    <property type="project" value="UniProtKB-ARBA"/>
</dbReference>
<dbReference type="PANTHER" id="PTHR34987">
    <property type="entry name" value="C, PUTATIVE (AFU_ORTHOLOGUE AFUA_3G02880)-RELATED"/>
    <property type="match status" value="1"/>
</dbReference>
<dbReference type="Gene3D" id="1.50.10.10">
    <property type="match status" value="1"/>
</dbReference>
<dbReference type="OrthoDB" id="10036721at2759"/>
<dbReference type="GO" id="GO:0005975">
    <property type="term" value="P:carbohydrate metabolic process"/>
    <property type="evidence" value="ECO:0007669"/>
    <property type="project" value="InterPro"/>
</dbReference>
<evidence type="ECO:0000313" key="4">
    <source>
        <dbReference type="Proteomes" id="UP000308671"/>
    </source>
</evidence>
<evidence type="ECO:0000313" key="3">
    <source>
        <dbReference type="EMBL" id="THV48667.1"/>
    </source>
</evidence>
<sequence>MVFSYFSISLLGFCVVSTKAIPYEEYILTPNSRTLSPVSVYNINGSVTNAEALTATGSSDPATFGPSSAITYDFGKNIAGIVSFNVGTIDGDGDEFIGISFTESSLWISDKGCDATADGGIDEALYYPVTSGGFYQAEKKQQRGGFRYLNVYHNTTGSVEVSNLTIQYTALPHKAENELRACTGYFHCNDDQVNRVWYAGAYTNDMCTIDPTTGDSLIHLGEITSNSTITEPVTWWNNFTIASMFFFLCYEKDTDNVLTDGAKRDRLVWPGDIAISGPSVFVSTNDMPTIKNSLDSLLVLQNSSGALPYAGIPFTTFIPVWSFTYHLHSLIDIHDYYLFTGDEEYLKEHWGQFTLGMNFSLSFIDETKMANLPPDNPDWLRVGMGGHNIEANSILYYTLNLGTKLAKVLNDSSPTTSKWPEYAAGIKSAANVALWDNTTNLFRDNDTLPLTTLYPQDGNSWAIFSDLVSTPARALQVSDSLSARWGKYGAPAPEGGGNVVSPFVTSFEIQAHYMAGRADRAVDLIKFMWGDFMLDDPRMTNSTFIEGYSTDGTLHYAPYTNDPRVSHAHGWSTGPTSALTFHGAGLRVTEAAGKSWSVAPNLGGLTDIEAGFQTDLGSFAVKASGSSGRLDSIEITTPKGTTGSISVPYTNQMATMSLQSRDGEEVTMTRQIAAGNGTNGRYVVENVEGGNWTVTLCY</sequence>
<dbReference type="Gene3D" id="2.60.120.260">
    <property type="entry name" value="Galactose-binding domain-like"/>
    <property type="match status" value="1"/>
</dbReference>
<feature type="signal peptide" evidence="1">
    <location>
        <begin position="1"/>
        <end position="20"/>
    </location>
</feature>
<dbReference type="Proteomes" id="UP000308671">
    <property type="component" value="Unassembled WGS sequence"/>
</dbReference>
<dbReference type="EMBL" id="PQXL01000234">
    <property type="protein sequence ID" value="THV48667.1"/>
    <property type="molecule type" value="Genomic_DNA"/>
</dbReference>
<evidence type="ECO:0000256" key="1">
    <source>
        <dbReference type="SAM" id="SignalP"/>
    </source>
</evidence>
<reference evidence="3 4" key="1">
    <citation type="submission" date="2017-12" db="EMBL/GenBank/DDBJ databases">
        <title>Comparative genomics of Botrytis spp.</title>
        <authorList>
            <person name="Valero-Jimenez C.A."/>
            <person name="Tapia P."/>
            <person name="Veloso J."/>
            <person name="Silva-Moreno E."/>
            <person name="Staats M."/>
            <person name="Valdes J.H."/>
            <person name="Van Kan J.A.L."/>
        </authorList>
    </citation>
    <scope>NUCLEOTIDE SEQUENCE [LARGE SCALE GENOMIC DNA]</scope>
    <source>
        <strain evidence="3 4">MUCL435</strain>
    </source>
</reference>
<keyword evidence="4" id="KW-1185">Reference proteome</keyword>